<dbReference type="SUPFAM" id="SSF81342">
    <property type="entry name" value="Transmembrane di-heme cytochromes"/>
    <property type="match status" value="1"/>
</dbReference>
<dbReference type="GO" id="GO:0005886">
    <property type="term" value="C:plasma membrane"/>
    <property type="evidence" value="ECO:0007669"/>
    <property type="project" value="UniProtKB-SubCell"/>
</dbReference>
<evidence type="ECO:0000256" key="2">
    <source>
        <dbReference type="ARBA" id="ARBA00022475"/>
    </source>
</evidence>
<keyword evidence="2" id="KW-1003">Cell membrane</keyword>
<dbReference type="Gene3D" id="1.20.950.20">
    <property type="entry name" value="Transmembrane di-heme cytochromes, Chain C"/>
    <property type="match status" value="1"/>
</dbReference>
<name>A0A292YGG8_9BACL</name>
<feature type="transmembrane region" description="Helical" evidence="6">
    <location>
        <begin position="132"/>
        <end position="151"/>
    </location>
</feature>
<evidence type="ECO:0000256" key="4">
    <source>
        <dbReference type="ARBA" id="ARBA00022989"/>
    </source>
</evidence>
<reference evidence="9" key="1">
    <citation type="submission" date="2017-07" db="EMBL/GenBank/DDBJ databases">
        <title>Draft genome sequence of Effusibacillus lacus strain skLN1.</title>
        <authorList>
            <person name="Watanabe M."/>
            <person name="Kojima H."/>
            <person name="Fukui M."/>
        </authorList>
    </citation>
    <scope>NUCLEOTIDE SEQUENCE [LARGE SCALE GENOMIC DNA]</scope>
    <source>
        <strain evidence="9">skLN1</strain>
    </source>
</reference>
<protein>
    <submittedName>
        <fullName evidence="8">Formate dehydrogenase</fullName>
    </submittedName>
</protein>
<keyword evidence="3 6" id="KW-0812">Transmembrane</keyword>
<comment type="caution">
    <text evidence="8">The sequence shown here is derived from an EMBL/GenBank/DDBJ whole genome shotgun (WGS) entry which is preliminary data.</text>
</comment>
<keyword evidence="9" id="KW-1185">Reference proteome</keyword>
<sequence length="223" mass="26246">MSRNRIHSEQQMVRRFTRTFIVTHWLYASSFLALLVTGLPMYTEFFDWLYPVLGGPATARQLHRIFAVVFVVPFLILLVFDRASLKNWLKQILSWKKHDFQFFAAFPKEFFGFHTDMPKQDFFNAGEKLNSILQMFSFLLLILSGVFMWFPKYFPKWLQVWSYPIHDIGFGLAIAVVVGHIYLSIGHPSSRVSIKGMTKGYVPMKYVEEHHGRWADELRRQGK</sequence>
<dbReference type="Proteomes" id="UP000217785">
    <property type="component" value="Unassembled WGS sequence"/>
</dbReference>
<feature type="transmembrane region" description="Helical" evidence="6">
    <location>
        <begin position="21"/>
        <end position="42"/>
    </location>
</feature>
<feature type="domain" description="Cytochrome b561 bacterial/Ni-hydrogenase" evidence="7">
    <location>
        <begin position="15"/>
        <end position="200"/>
    </location>
</feature>
<dbReference type="GO" id="GO:0022904">
    <property type="term" value="P:respiratory electron transport chain"/>
    <property type="evidence" value="ECO:0007669"/>
    <property type="project" value="InterPro"/>
</dbReference>
<feature type="transmembrane region" description="Helical" evidence="6">
    <location>
        <begin position="62"/>
        <end position="80"/>
    </location>
</feature>
<evidence type="ECO:0000259" key="7">
    <source>
        <dbReference type="Pfam" id="PF01292"/>
    </source>
</evidence>
<dbReference type="GO" id="GO:0015944">
    <property type="term" value="P:formate oxidation"/>
    <property type="evidence" value="ECO:0007669"/>
    <property type="project" value="TreeGrafter"/>
</dbReference>
<dbReference type="GO" id="GO:0009061">
    <property type="term" value="P:anaerobic respiration"/>
    <property type="evidence" value="ECO:0007669"/>
    <property type="project" value="TreeGrafter"/>
</dbReference>
<dbReference type="PANTHER" id="PTHR30074:SF6">
    <property type="entry name" value="FORMATE DEHYDROGENASE GAMMA SUBUNIT"/>
    <property type="match status" value="1"/>
</dbReference>
<dbReference type="GO" id="GO:0036397">
    <property type="term" value="F:formate dehydrogenase (quinone) activity"/>
    <property type="evidence" value="ECO:0007669"/>
    <property type="project" value="TreeGrafter"/>
</dbReference>
<dbReference type="GO" id="GO:0009326">
    <property type="term" value="C:formate dehydrogenase complex"/>
    <property type="evidence" value="ECO:0007669"/>
    <property type="project" value="TreeGrafter"/>
</dbReference>
<dbReference type="RefSeq" id="WP_096181323.1">
    <property type="nucleotide sequence ID" value="NZ_BDUF01000024.1"/>
</dbReference>
<feature type="transmembrane region" description="Helical" evidence="6">
    <location>
        <begin position="163"/>
        <end position="185"/>
    </location>
</feature>
<evidence type="ECO:0000313" key="8">
    <source>
        <dbReference type="EMBL" id="GAX89627.1"/>
    </source>
</evidence>
<gene>
    <name evidence="8" type="ORF">EFBL_1251</name>
</gene>
<dbReference type="InterPro" id="IPR051817">
    <property type="entry name" value="FDH_cytochrome_b556_subunit"/>
</dbReference>
<evidence type="ECO:0000256" key="6">
    <source>
        <dbReference type="SAM" id="Phobius"/>
    </source>
</evidence>
<dbReference type="EMBL" id="BDUF01000024">
    <property type="protein sequence ID" value="GAX89627.1"/>
    <property type="molecule type" value="Genomic_DNA"/>
</dbReference>
<dbReference type="OrthoDB" id="1808646at2"/>
<dbReference type="AlphaFoldDB" id="A0A292YGG8"/>
<dbReference type="GO" id="GO:0009055">
    <property type="term" value="F:electron transfer activity"/>
    <property type="evidence" value="ECO:0007669"/>
    <property type="project" value="InterPro"/>
</dbReference>
<comment type="subcellular location">
    <subcellularLocation>
        <location evidence="1">Cell membrane</location>
        <topology evidence="1">Multi-pass membrane protein</topology>
    </subcellularLocation>
</comment>
<keyword evidence="5 6" id="KW-0472">Membrane</keyword>
<dbReference type="InterPro" id="IPR016174">
    <property type="entry name" value="Di-haem_cyt_TM"/>
</dbReference>
<evidence type="ECO:0000313" key="9">
    <source>
        <dbReference type="Proteomes" id="UP000217785"/>
    </source>
</evidence>
<evidence type="ECO:0000256" key="1">
    <source>
        <dbReference type="ARBA" id="ARBA00004651"/>
    </source>
</evidence>
<evidence type="ECO:0000256" key="3">
    <source>
        <dbReference type="ARBA" id="ARBA00022692"/>
    </source>
</evidence>
<proteinExistence type="predicted"/>
<dbReference type="PANTHER" id="PTHR30074">
    <property type="entry name" value="FORMATE DEHYDROGENASE, NITRATE-INDUCIBLE, CYTOCHROME B556 FDN SUBUNIT"/>
    <property type="match status" value="1"/>
</dbReference>
<keyword evidence="4 6" id="KW-1133">Transmembrane helix</keyword>
<dbReference type="InterPro" id="IPR011577">
    <property type="entry name" value="Cyt_b561_bac/Ni-Hgenase"/>
</dbReference>
<dbReference type="Pfam" id="PF01292">
    <property type="entry name" value="Ni_hydr_CYTB"/>
    <property type="match status" value="1"/>
</dbReference>
<accession>A0A292YGG8</accession>
<evidence type="ECO:0000256" key="5">
    <source>
        <dbReference type="ARBA" id="ARBA00023136"/>
    </source>
</evidence>
<organism evidence="8 9">
    <name type="scientific">Effusibacillus lacus</name>
    <dbReference type="NCBI Taxonomy" id="1348429"/>
    <lineage>
        <taxon>Bacteria</taxon>
        <taxon>Bacillati</taxon>
        <taxon>Bacillota</taxon>
        <taxon>Bacilli</taxon>
        <taxon>Bacillales</taxon>
        <taxon>Alicyclobacillaceae</taxon>
        <taxon>Effusibacillus</taxon>
    </lineage>
</organism>